<comment type="caution">
    <text evidence="1">The sequence shown here is derived from an EMBL/GenBank/DDBJ whole genome shotgun (WGS) entry which is preliminary data.</text>
</comment>
<evidence type="ECO:0000313" key="1">
    <source>
        <dbReference type="EMBL" id="KAJ7725432.1"/>
    </source>
</evidence>
<dbReference type="EMBL" id="JARJLG010000228">
    <property type="protein sequence ID" value="KAJ7725432.1"/>
    <property type="molecule type" value="Genomic_DNA"/>
</dbReference>
<gene>
    <name evidence="1" type="ORF">DFH07DRAFT_970875</name>
</gene>
<accession>A0AAD7MNA0</accession>
<sequence length="270" mass="30688">MDRRINIPEILDIIFSHICPADDYFVGKGVKDLAALARTCKTFHNPALDALWKDQYSLFPALRCLPDDIWDRSVFKRALVPADWEHAMTYWARIRTFQIFSFSPSEISPDACEMLRLCCPGEYLFPNLREIHWLEEESTVFPVIGIFLALRLSTIRLRLFPGTSLTQLSFLSSLGVKYPNLTDVDLRGRGGVSFPPQLMRSVSALLCPLKNLQSFSVNSLDAAVFQHLVRLPQLQDLLVDELVDFDPFSGASYEDQAEPSFPALESLTLW</sequence>
<protein>
    <recommendedName>
        <fullName evidence="3">F-box domain-containing protein</fullName>
    </recommendedName>
</protein>
<organism evidence="1 2">
    <name type="scientific">Mycena maculata</name>
    <dbReference type="NCBI Taxonomy" id="230809"/>
    <lineage>
        <taxon>Eukaryota</taxon>
        <taxon>Fungi</taxon>
        <taxon>Dikarya</taxon>
        <taxon>Basidiomycota</taxon>
        <taxon>Agaricomycotina</taxon>
        <taxon>Agaricomycetes</taxon>
        <taxon>Agaricomycetidae</taxon>
        <taxon>Agaricales</taxon>
        <taxon>Marasmiineae</taxon>
        <taxon>Mycenaceae</taxon>
        <taxon>Mycena</taxon>
    </lineage>
</organism>
<dbReference type="Proteomes" id="UP001215280">
    <property type="component" value="Unassembled WGS sequence"/>
</dbReference>
<evidence type="ECO:0008006" key="3">
    <source>
        <dbReference type="Google" id="ProtNLM"/>
    </source>
</evidence>
<reference evidence="1" key="1">
    <citation type="submission" date="2023-03" db="EMBL/GenBank/DDBJ databases">
        <title>Massive genome expansion in bonnet fungi (Mycena s.s.) driven by repeated elements and novel gene families across ecological guilds.</title>
        <authorList>
            <consortium name="Lawrence Berkeley National Laboratory"/>
            <person name="Harder C.B."/>
            <person name="Miyauchi S."/>
            <person name="Viragh M."/>
            <person name="Kuo A."/>
            <person name="Thoen E."/>
            <person name="Andreopoulos B."/>
            <person name="Lu D."/>
            <person name="Skrede I."/>
            <person name="Drula E."/>
            <person name="Henrissat B."/>
            <person name="Morin E."/>
            <person name="Kohler A."/>
            <person name="Barry K."/>
            <person name="LaButti K."/>
            <person name="Morin E."/>
            <person name="Salamov A."/>
            <person name="Lipzen A."/>
            <person name="Mereny Z."/>
            <person name="Hegedus B."/>
            <person name="Baldrian P."/>
            <person name="Stursova M."/>
            <person name="Weitz H."/>
            <person name="Taylor A."/>
            <person name="Grigoriev I.V."/>
            <person name="Nagy L.G."/>
            <person name="Martin F."/>
            <person name="Kauserud H."/>
        </authorList>
    </citation>
    <scope>NUCLEOTIDE SEQUENCE</scope>
    <source>
        <strain evidence="1">CBHHK188m</strain>
    </source>
</reference>
<evidence type="ECO:0000313" key="2">
    <source>
        <dbReference type="Proteomes" id="UP001215280"/>
    </source>
</evidence>
<keyword evidence="2" id="KW-1185">Reference proteome</keyword>
<dbReference type="AlphaFoldDB" id="A0AAD7MNA0"/>
<proteinExistence type="predicted"/>
<name>A0AAD7MNA0_9AGAR</name>